<dbReference type="OrthoDB" id="5967113at2759"/>
<organism evidence="15 16">
    <name type="scientific">Arctia plantaginis</name>
    <name type="common">Wood tiger moth</name>
    <name type="synonym">Phalaena plantaginis</name>
    <dbReference type="NCBI Taxonomy" id="874455"/>
    <lineage>
        <taxon>Eukaryota</taxon>
        <taxon>Metazoa</taxon>
        <taxon>Ecdysozoa</taxon>
        <taxon>Arthropoda</taxon>
        <taxon>Hexapoda</taxon>
        <taxon>Insecta</taxon>
        <taxon>Pterygota</taxon>
        <taxon>Neoptera</taxon>
        <taxon>Endopterygota</taxon>
        <taxon>Lepidoptera</taxon>
        <taxon>Glossata</taxon>
        <taxon>Ditrysia</taxon>
        <taxon>Noctuoidea</taxon>
        <taxon>Erebidae</taxon>
        <taxon>Arctiinae</taxon>
        <taxon>Arctia</taxon>
    </lineage>
</organism>
<keyword evidence="3" id="KW-1003">Cell membrane</keyword>
<dbReference type="GO" id="GO:0005886">
    <property type="term" value="C:plasma membrane"/>
    <property type="evidence" value="ECO:0007669"/>
    <property type="project" value="UniProtKB-SubCell"/>
</dbReference>
<evidence type="ECO:0000313" key="16">
    <source>
        <dbReference type="Proteomes" id="UP000494106"/>
    </source>
</evidence>
<dbReference type="PROSITE" id="PS50261">
    <property type="entry name" value="G_PROTEIN_RECEP_F2_4"/>
    <property type="match status" value="1"/>
</dbReference>
<evidence type="ECO:0000256" key="5">
    <source>
        <dbReference type="ARBA" id="ARBA00022989"/>
    </source>
</evidence>
<keyword evidence="5 12" id="KW-1133">Transmembrane helix</keyword>
<evidence type="ECO:0000256" key="9">
    <source>
        <dbReference type="ARBA" id="ARBA00023180"/>
    </source>
</evidence>
<keyword evidence="8" id="KW-0675">Receptor</keyword>
<comment type="subcellular location">
    <subcellularLocation>
        <location evidence="1">Cell membrane</location>
        <topology evidence="1">Multi-pass membrane protein</topology>
    </subcellularLocation>
</comment>
<evidence type="ECO:0000259" key="13">
    <source>
        <dbReference type="PROSITE" id="PS50227"/>
    </source>
</evidence>
<name>A0A8S1BKI8_ARCPL</name>
<dbReference type="AlphaFoldDB" id="A0A8S1BKI8"/>
<feature type="transmembrane region" description="Helical" evidence="12">
    <location>
        <begin position="265"/>
        <end position="285"/>
    </location>
</feature>
<feature type="domain" description="G-protein coupled receptors family 2 profile 2" evidence="14">
    <location>
        <begin position="107"/>
        <end position="250"/>
    </location>
</feature>
<dbReference type="Pfam" id="PF02793">
    <property type="entry name" value="HRM"/>
    <property type="match status" value="1"/>
</dbReference>
<dbReference type="PRINTS" id="PR00249">
    <property type="entry name" value="GPCRSECRETIN"/>
</dbReference>
<reference evidence="15 16" key="1">
    <citation type="submission" date="2020-04" db="EMBL/GenBank/DDBJ databases">
        <authorList>
            <person name="Wallbank WR R."/>
            <person name="Pardo Diaz C."/>
            <person name="Kozak K."/>
            <person name="Martin S."/>
            <person name="Jiggins C."/>
            <person name="Moest M."/>
            <person name="Warren A I."/>
            <person name="Byers J.R.P. K."/>
            <person name="Montejo-Kovacevich G."/>
            <person name="Yen C E."/>
        </authorList>
    </citation>
    <scope>NUCLEOTIDE SEQUENCE [LARGE SCALE GENOMIC DNA]</scope>
</reference>
<comment type="caution">
    <text evidence="15">The sequence shown here is derived from an EMBL/GenBank/DDBJ whole genome shotgun (WGS) entry which is preliminary data.</text>
</comment>
<evidence type="ECO:0000259" key="14">
    <source>
        <dbReference type="PROSITE" id="PS50261"/>
    </source>
</evidence>
<dbReference type="Proteomes" id="UP000494106">
    <property type="component" value="Unassembled WGS sequence"/>
</dbReference>
<keyword evidence="10" id="KW-0807">Transducer</keyword>
<evidence type="ECO:0000256" key="8">
    <source>
        <dbReference type="ARBA" id="ARBA00023170"/>
    </source>
</evidence>
<feature type="transmembrane region" description="Helical" evidence="12">
    <location>
        <begin position="309"/>
        <end position="329"/>
    </location>
</feature>
<evidence type="ECO:0000256" key="10">
    <source>
        <dbReference type="ARBA" id="ARBA00023224"/>
    </source>
</evidence>
<keyword evidence="16" id="KW-1185">Reference proteome</keyword>
<keyword evidence="6" id="KW-0297">G-protein coupled receptor</keyword>
<dbReference type="Gene3D" id="4.10.1240.10">
    <property type="entry name" value="GPCR, family 2, extracellular hormone receptor domain"/>
    <property type="match status" value="1"/>
</dbReference>
<sequence>MHIFVIADDQVYCNSTYDGYLCWPTTLGGHMSVQSCPDVRFSDATHYAYRLCGLDGKWAGRHSNDTNPNGWTNYTPCFPPVVQSLLYKVYDEDETHAKNKFEIADITRTIEIIGFTLSFISLTISLIILNNYKSLNNIRTRIHKNLFSSMNAQVILRLIIYIDQAIMRRDEGKASYTGVSAIEKMTYLCVATYVLLEYFITVMFMWMLCEGFYLNTIVKNNVLRASSSYKFFCLIGWLMPLMITAAWSAVAGVHYAHANSNLVKAVKAAMVLLPLLGITNILSMFEGPVAGPPWQFAAWSYTSHSLRSFQGAVLAWLYCLGTAEIQAVLKRSYATRMAIFRHRHPRLARCLGLQRKRKIQRFPRHHPGLSTSRHLARLETIELTHVQPSQPQTTVTNEPENTVTELNETTTVE</sequence>
<evidence type="ECO:0000256" key="3">
    <source>
        <dbReference type="ARBA" id="ARBA00022475"/>
    </source>
</evidence>
<dbReference type="InterPro" id="IPR036445">
    <property type="entry name" value="GPCR_2_extracell_dom_sf"/>
</dbReference>
<evidence type="ECO:0000256" key="12">
    <source>
        <dbReference type="SAM" id="Phobius"/>
    </source>
</evidence>
<dbReference type="PANTHER" id="PTHR45620:SF17">
    <property type="entry name" value="PDF RECEPTOR"/>
    <property type="match status" value="1"/>
</dbReference>
<dbReference type="SMART" id="SM00008">
    <property type="entry name" value="HormR"/>
    <property type="match status" value="1"/>
</dbReference>
<evidence type="ECO:0000256" key="1">
    <source>
        <dbReference type="ARBA" id="ARBA00004651"/>
    </source>
</evidence>
<feature type="compositionally biased region" description="Low complexity" evidence="11">
    <location>
        <begin position="393"/>
        <end position="413"/>
    </location>
</feature>
<dbReference type="SUPFAM" id="SSF111418">
    <property type="entry name" value="Hormone receptor domain"/>
    <property type="match status" value="1"/>
</dbReference>
<dbReference type="EMBL" id="CADEBC010000602">
    <property type="protein sequence ID" value="CAB3258978.1"/>
    <property type="molecule type" value="Genomic_DNA"/>
</dbReference>
<dbReference type="GO" id="GO:0007188">
    <property type="term" value="P:adenylate cyclase-modulating G protein-coupled receptor signaling pathway"/>
    <property type="evidence" value="ECO:0007669"/>
    <property type="project" value="TreeGrafter"/>
</dbReference>
<protein>
    <recommendedName>
        <fullName evidence="17">PDF receptor</fullName>
    </recommendedName>
</protein>
<feature type="domain" description="G-protein coupled receptors family 2 profile 1" evidence="13">
    <location>
        <begin position="12"/>
        <end position="81"/>
    </location>
</feature>
<accession>A0A8S1BKI8</accession>
<dbReference type="Pfam" id="PF00002">
    <property type="entry name" value="7tm_2"/>
    <property type="match status" value="2"/>
</dbReference>
<proteinExistence type="inferred from homology"/>
<comment type="similarity">
    <text evidence="2">Belongs to the G-protein coupled receptor 2 family.</text>
</comment>
<feature type="region of interest" description="Disordered" evidence="11">
    <location>
        <begin position="388"/>
        <end position="413"/>
    </location>
</feature>
<feature type="transmembrane region" description="Helical" evidence="12">
    <location>
        <begin position="110"/>
        <end position="129"/>
    </location>
</feature>
<feature type="transmembrane region" description="Helical" evidence="12">
    <location>
        <begin position="228"/>
        <end position="253"/>
    </location>
</feature>
<evidence type="ECO:0000256" key="2">
    <source>
        <dbReference type="ARBA" id="ARBA00005314"/>
    </source>
</evidence>
<dbReference type="InterPro" id="IPR001879">
    <property type="entry name" value="GPCR_2_extracellular_dom"/>
</dbReference>
<dbReference type="InterPro" id="IPR017983">
    <property type="entry name" value="GPCR_2_secretin-like_CS"/>
</dbReference>
<dbReference type="PANTHER" id="PTHR45620">
    <property type="entry name" value="PDF RECEPTOR-LIKE PROTEIN-RELATED"/>
    <property type="match status" value="1"/>
</dbReference>
<dbReference type="GO" id="GO:0008528">
    <property type="term" value="F:G protein-coupled peptide receptor activity"/>
    <property type="evidence" value="ECO:0007669"/>
    <property type="project" value="TreeGrafter"/>
</dbReference>
<evidence type="ECO:0000256" key="7">
    <source>
        <dbReference type="ARBA" id="ARBA00023136"/>
    </source>
</evidence>
<evidence type="ECO:0000256" key="4">
    <source>
        <dbReference type="ARBA" id="ARBA00022692"/>
    </source>
</evidence>
<evidence type="ECO:0000256" key="6">
    <source>
        <dbReference type="ARBA" id="ARBA00023040"/>
    </source>
</evidence>
<dbReference type="Gene3D" id="1.20.1070.10">
    <property type="entry name" value="Rhodopsin 7-helix transmembrane proteins"/>
    <property type="match status" value="2"/>
</dbReference>
<feature type="transmembrane region" description="Helical" evidence="12">
    <location>
        <begin position="187"/>
        <end position="208"/>
    </location>
</feature>
<dbReference type="InterPro" id="IPR017981">
    <property type="entry name" value="GPCR_2-like_7TM"/>
</dbReference>
<dbReference type="InterPro" id="IPR000832">
    <property type="entry name" value="GPCR_2_secretin-like"/>
</dbReference>
<dbReference type="InterPro" id="IPR050332">
    <property type="entry name" value="GPCR_2"/>
</dbReference>
<evidence type="ECO:0000313" key="15">
    <source>
        <dbReference type="EMBL" id="CAB3258978.1"/>
    </source>
</evidence>
<dbReference type="GO" id="GO:0007166">
    <property type="term" value="P:cell surface receptor signaling pathway"/>
    <property type="evidence" value="ECO:0007669"/>
    <property type="project" value="InterPro"/>
</dbReference>
<keyword evidence="7 12" id="KW-0472">Membrane</keyword>
<keyword evidence="4 12" id="KW-0812">Transmembrane</keyword>
<gene>
    <name evidence="15" type="ORF">APLA_LOCUS16796</name>
</gene>
<evidence type="ECO:0000256" key="11">
    <source>
        <dbReference type="SAM" id="MobiDB-lite"/>
    </source>
</evidence>
<dbReference type="PROSITE" id="PS00649">
    <property type="entry name" value="G_PROTEIN_RECEP_F2_1"/>
    <property type="match status" value="1"/>
</dbReference>
<dbReference type="PROSITE" id="PS50227">
    <property type="entry name" value="G_PROTEIN_RECEP_F2_3"/>
    <property type="match status" value="1"/>
</dbReference>
<evidence type="ECO:0008006" key="17">
    <source>
        <dbReference type="Google" id="ProtNLM"/>
    </source>
</evidence>
<keyword evidence="9" id="KW-0325">Glycoprotein</keyword>